<evidence type="ECO:0000313" key="3">
    <source>
        <dbReference type="EMBL" id="QIW52801.1"/>
    </source>
</evidence>
<dbReference type="Proteomes" id="UP000501945">
    <property type="component" value="Chromosome"/>
</dbReference>
<keyword evidence="2" id="KW-0472">Membrane</keyword>
<organism evidence="3 4">
    <name type="scientific">Pseudolactococcus raffinolactis</name>
    <dbReference type="NCBI Taxonomy" id="1366"/>
    <lineage>
        <taxon>Bacteria</taxon>
        <taxon>Bacillati</taxon>
        <taxon>Bacillota</taxon>
        <taxon>Bacilli</taxon>
        <taxon>Lactobacillales</taxon>
        <taxon>Streptococcaceae</taxon>
        <taxon>Pseudolactococcus</taxon>
    </lineage>
</organism>
<sequence length="201" mass="22156">MKRVAKNVVNFLLGMLTVTFVVILVGNLWMMYQSTVQHSKSPSILGYSPLIVNTGSMEGNKADDFNVGDLVVIHKTENTLNLKKGTIITFVDPHSESKALVTHRINLVITHGQDNVYETKGDANNTIDKGVINPSQIVGVYQTHLKGFGSKLMFLQSPKGMLLFIVLPLIILFGSDYIIQAFKPKVSKHENGQTPNSVMSN</sequence>
<feature type="transmembrane region" description="Helical" evidence="2">
    <location>
        <begin position="160"/>
        <end position="179"/>
    </location>
</feature>
<dbReference type="EMBL" id="CP047616">
    <property type="protein sequence ID" value="QIW52801.1"/>
    <property type="molecule type" value="Genomic_DNA"/>
</dbReference>
<evidence type="ECO:0000256" key="2">
    <source>
        <dbReference type="SAM" id="Phobius"/>
    </source>
</evidence>
<dbReference type="EC" id="3.4.21.89" evidence="1"/>
<reference evidence="3 4" key="1">
    <citation type="submission" date="2019-12" db="EMBL/GenBank/DDBJ databases">
        <title>Whole genome sequences of Lactococcus raffinolactis strains isolated from sewage.</title>
        <authorList>
            <person name="Ybazeta G."/>
            <person name="Ross M."/>
            <person name="Brabant-Kirwan D."/>
            <person name="Saleh M."/>
            <person name="Dillon J.A."/>
            <person name="Splinter K."/>
            <person name="Nokhbeh R."/>
        </authorList>
    </citation>
    <scope>NUCLEOTIDE SEQUENCE [LARGE SCALE GENOMIC DNA]</scope>
    <source>
        <strain evidence="3 4">Lr_19_5</strain>
    </source>
</reference>
<keyword evidence="3" id="KW-0378">Hydrolase</keyword>
<dbReference type="NCBIfam" id="TIGR02228">
    <property type="entry name" value="sigpep_I_arch"/>
    <property type="match status" value="1"/>
</dbReference>
<dbReference type="GO" id="GO:0016020">
    <property type="term" value="C:membrane"/>
    <property type="evidence" value="ECO:0007669"/>
    <property type="project" value="UniProtKB-UniRule"/>
</dbReference>
<keyword evidence="2" id="KW-1133">Transmembrane helix</keyword>
<protein>
    <recommendedName>
        <fullName evidence="1">Signal peptidase I</fullName>
        <ecNumber evidence="1">3.4.21.89</ecNumber>
    </recommendedName>
</protein>
<accession>A0A6H0U9J2</accession>
<dbReference type="GO" id="GO:0004252">
    <property type="term" value="F:serine-type endopeptidase activity"/>
    <property type="evidence" value="ECO:0007669"/>
    <property type="project" value="UniProtKB-UniRule"/>
</dbReference>
<dbReference type="AlphaFoldDB" id="A0A6H0U9J2"/>
<name>A0A6H0U9J2_9LACT</name>
<dbReference type="GO" id="GO:0009003">
    <property type="term" value="F:signal peptidase activity"/>
    <property type="evidence" value="ECO:0007669"/>
    <property type="project" value="UniProtKB-EC"/>
</dbReference>
<evidence type="ECO:0000313" key="4">
    <source>
        <dbReference type="Proteomes" id="UP000501945"/>
    </source>
</evidence>
<keyword evidence="2" id="KW-0812">Transmembrane</keyword>
<feature type="transmembrane region" description="Helical" evidence="2">
    <location>
        <begin position="12"/>
        <end position="32"/>
    </location>
</feature>
<dbReference type="GO" id="GO:0006465">
    <property type="term" value="P:signal peptide processing"/>
    <property type="evidence" value="ECO:0007669"/>
    <property type="project" value="UniProtKB-UniRule"/>
</dbReference>
<proteinExistence type="predicted"/>
<dbReference type="RefSeq" id="WP_167838243.1">
    <property type="nucleotide sequence ID" value="NZ_CP047616.1"/>
</dbReference>
<gene>
    <name evidence="3" type="ORF">GU336_00735</name>
</gene>
<evidence type="ECO:0000256" key="1">
    <source>
        <dbReference type="NCBIfam" id="TIGR02228"/>
    </source>
</evidence>
<dbReference type="InterPro" id="IPR001733">
    <property type="entry name" value="Peptidase_S26B"/>
</dbReference>